<dbReference type="KEGG" id="vg:29063325"/>
<dbReference type="Proteomes" id="UP000203019">
    <property type="component" value="Segment"/>
</dbReference>
<reference evidence="2" key="1">
    <citation type="submission" date="2016-07" db="EMBL/GenBank/DDBJ databases">
        <authorList>
            <person name="Florea S."/>
            <person name="Webb J.S."/>
            <person name="Jaromczyk J."/>
            <person name="Schardl C.L."/>
        </authorList>
    </citation>
    <scope>NUCLEOTIDE SEQUENCE [LARGE SCALE GENOMIC DNA]</scope>
</reference>
<evidence type="ECO:0000313" key="2">
    <source>
        <dbReference type="Proteomes" id="UP000203019"/>
    </source>
</evidence>
<accession>A0A1B3B065</accession>
<proteinExistence type="predicted"/>
<dbReference type="RefSeq" id="YP_009281145.1">
    <property type="nucleotide sequence ID" value="NC_031028.1"/>
</dbReference>
<keyword evidence="2" id="KW-1185">Reference proteome</keyword>
<dbReference type="GeneID" id="29063325"/>
<name>A0A1B3B065_9CAUD</name>
<sequence length="79" mass="8699">MDAKTTAQAVALIETGFQLMVANRALPQAERYGDTFTALQKQAAKVRRFERKHDVVLPAWGQFTALEQVAPAVTARVAK</sequence>
<dbReference type="EMBL" id="KX557278">
    <property type="protein sequence ID" value="AOE44393.1"/>
    <property type="molecule type" value="Genomic_DNA"/>
</dbReference>
<gene>
    <name evidence="1" type="primary">42</name>
    <name evidence="1" type="ORF">SEA_GHOBES_42</name>
</gene>
<protein>
    <submittedName>
        <fullName evidence="1">Uncharacterized protein</fullName>
    </submittedName>
</protein>
<organism evidence="1 2">
    <name type="scientific">Gordonia phage Ghobes</name>
    <dbReference type="NCBI Taxonomy" id="1887647"/>
    <lineage>
        <taxon>Viruses</taxon>
        <taxon>Duplodnaviria</taxon>
        <taxon>Heunggongvirae</taxon>
        <taxon>Uroviricota</taxon>
        <taxon>Caudoviricetes</taxon>
        <taxon>Ghobesvirus</taxon>
        <taxon>Ghobesvirus ghobes</taxon>
    </lineage>
</organism>
<evidence type="ECO:0000313" key="1">
    <source>
        <dbReference type="EMBL" id="AOE44393.1"/>
    </source>
</evidence>